<evidence type="ECO:0000313" key="3">
    <source>
        <dbReference type="Proteomes" id="UP000299102"/>
    </source>
</evidence>
<evidence type="ECO:0000256" key="1">
    <source>
        <dbReference type="SAM" id="Phobius"/>
    </source>
</evidence>
<reference evidence="2 3" key="1">
    <citation type="journal article" date="2019" name="Commun. Biol.">
        <title>The bagworm genome reveals a unique fibroin gene that provides high tensile strength.</title>
        <authorList>
            <person name="Kono N."/>
            <person name="Nakamura H."/>
            <person name="Ohtoshi R."/>
            <person name="Tomita M."/>
            <person name="Numata K."/>
            <person name="Arakawa K."/>
        </authorList>
    </citation>
    <scope>NUCLEOTIDE SEQUENCE [LARGE SCALE GENOMIC DNA]</scope>
</reference>
<dbReference type="AlphaFoldDB" id="A0A4C1YW06"/>
<protein>
    <submittedName>
        <fullName evidence="2">Uncharacterized protein</fullName>
    </submittedName>
</protein>
<feature type="transmembrane region" description="Helical" evidence="1">
    <location>
        <begin position="43"/>
        <end position="69"/>
    </location>
</feature>
<organism evidence="2 3">
    <name type="scientific">Eumeta variegata</name>
    <name type="common">Bagworm moth</name>
    <name type="synonym">Eumeta japonica</name>
    <dbReference type="NCBI Taxonomy" id="151549"/>
    <lineage>
        <taxon>Eukaryota</taxon>
        <taxon>Metazoa</taxon>
        <taxon>Ecdysozoa</taxon>
        <taxon>Arthropoda</taxon>
        <taxon>Hexapoda</taxon>
        <taxon>Insecta</taxon>
        <taxon>Pterygota</taxon>
        <taxon>Neoptera</taxon>
        <taxon>Endopterygota</taxon>
        <taxon>Lepidoptera</taxon>
        <taxon>Glossata</taxon>
        <taxon>Ditrysia</taxon>
        <taxon>Tineoidea</taxon>
        <taxon>Psychidae</taxon>
        <taxon>Oiketicinae</taxon>
        <taxon>Eumeta</taxon>
    </lineage>
</organism>
<dbReference type="EMBL" id="BGZK01001400">
    <property type="protein sequence ID" value="GBP79102.1"/>
    <property type="molecule type" value="Genomic_DNA"/>
</dbReference>
<keyword evidence="1" id="KW-0812">Transmembrane</keyword>
<dbReference type="Proteomes" id="UP000299102">
    <property type="component" value="Unassembled WGS sequence"/>
</dbReference>
<keyword evidence="1" id="KW-0472">Membrane</keyword>
<gene>
    <name evidence="2" type="ORF">EVAR_103528_1</name>
</gene>
<name>A0A4C1YW06_EUMVA</name>
<accession>A0A4C1YW06</accession>
<proteinExistence type="predicted"/>
<dbReference type="STRING" id="151549.A0A4C1YW06"/>
<evidence type="ECO:0000313" key="2">
    <source>
        <dbReference type="EMBL" id="GBP79102.1"/>
    </source>
</evidence>
<keyword evidence="3" id="KW-1185">Reference proteome</keyword>
<keyword evidence="1" id="KW-1133">Transmembrane helix</keyword>
<comment type="caution">
    <text evidence="2">The sequence shown here is derived from an EMBL/GenBank/DDBJ whole genome shotgun (WGS) entry which is preliminary data.</text>
</comment>
<sequence>MYSFFVHEKWLRRTRPLPGPYFKGRIKRQLTSDREQSVTRFSFLIKMFTAIILLAVAGSITAAPSLFLAHQEPVAILSSKSTITKSSHLVNHGSTVVHAPVLPVVHAAAVPVVHAPVVPVVHAPLVHGPVVHGLTHVVVKSSPAAVSHSSSTSHHTEFEPVHFVALHH</sequence>